<keyword evidence="2" id="KW-0732">Signal</keyword>
<evidence type="ECO:0000256" key="1">
    <source>
        <dbReference type="SAM" id="MobiDB-lite"/>
    </source>
</evidence>
<reference evidence="3 4" key="1">
    <citation type="submission" date="2019-06" db="EMBL/GenBank/DDBJ databases">
        <title>Metagenome assembled Genome of Spiribacter salinus SL48-SHIP from the microbial mat of Salt Lake 48 (Novosibirsk region, Russia).</title>
        <authorList>
            <person name="Shipova A."/>
            <person name="Rozanov A.S."/>
            <person name="Bryanskaya A.V."/>
            <person name="Peltek S.E."/>
        </authorList>
    </citation>
    <scope>NUCLEOTIDE SEQUENCE [LARGE SCALE GENOMIC DNA]</scope>
    <source>
        <strain evidence="3">SL48-SHIP-2</strain>
    </source>
</reference>
<evidence type="ECO:0000313" key="3">
    <source>
        <dbReference type="EMBL" id="TQF00821.1"/>
    </source>
</evidence>
<feature type="chain" id="PRO_5022025439" description="HEAT repeat domain-containing protein" evidence="2">
    <location>
        <begin position="19"/>
        <end position="751"/>
    </location>
</feature>
<evidence type="ECO:0000313" key="4">
    <source>
        <dbReference type="Proteomes" id="UP000315400"/>
    </source>
</evidence>
<protein>
    <recommendedName>
        <fullName evidence="5">HEAT repeat domain-containing protein</fullName>
    </recommendedName>
</protein>
<sequence>MRAIAAAVLAVCAGAASAAPVIVRGGEHAAFTRVVLDLPVRSPFEIDESGPIKISVSAARDGFDVSEAMRKLNAGRVIGIFEGEDSELLLALGCDCDVDAFFVEDAMLVIDIRGDPSLQNVARKRPVMRRGTEQSPAQEEDTETAGEEFSLPVVFSSVAQGNHTPFSEVLPPSEPTMNDAAVERVERQYDARDQMLRQVSRGVSQGLLKPAQSLPVPRLTRQEAEADLPEKRSLPEAVSNDSKLNMRIVTSADRDFVESRNTPLSASLGQSCARDETLFVHGWVGDEEFSERVGRLRSRLYGEFDRADLQTARELVQTYIAYGFGLEALQTLQSTGLEAQDLTAMAHIVEGGAMVVVPPADWQPNCDTAAALWAYLGGVRGSKNAPLNTRAVIAAFGALPIGLKAHLAARLAQRLEDDGFKKMAEQVLRIGQRGAVDIPAGVTLAEASLGETDGEKSEKKLRDVIEANDVESPLALISLIELRTAKDSSVAEADIELVEAYAKEYRGEPIAPKLERALSMALAQRGDFDRSVGVLAGAAPKLERDLLSSATENLVARMVRDAGDIEFLALAFDERVQSFDLSSAGEHSMADRLIDMGFAEQALILLSGPAADAEGRSRKILRAKAALELGRSRQAEAELLGLHGKDVMALRLQARLLRKDHQAARISLETSGNREEAAEQAWLGGEWDALRALESEGWALEASLSELDSGQALGAASLSSGRNLLATSEDLRALVGDVLSRHQITDVAPLD</sequence>
<feature type="signal peptide" evidence="2">
    <location>
        <begin position="1"/>
        <end position="18"/>
    </location>
</feature>
<gene>
    <name evidence="3" type="ORF">FKY71_01355</name>
</gene>
<proteinExistence type="predicted"/>
<dbReference type="Proteomes" id="UP000315400">
    <property type="component" value="Unassembled WGS sequence"/>
</dbReference>
<dbReference type="EMBL" id="VIFK01000004">
    <property type="protein sequence ID" value="TQF00821.1"/>
    <property type="molecule type" value="Genomic_DNA"/>
</dbReference>
<dbReference type="AlphaFoldDB" id="A0A540VVM7"/>
<evidence type="ECO:0008006" key="5">
    <source>
        <dbReference type="Google" id="ProtNLM"/>
    </source>
</evidence>
<comment type="caution">
    <text evidence="3">The sequence shown here is derived from an EMBL/GenBank/DDBJ whole genome shotgun (WGS) entry which is preliminary data.</text>
</comment>
<feature type="region of interest" description="Disordered" evidence="1">
    <location>
        <begin position="125"/>
        <end position="145"/>
    </location>
</feature>
<organism evidence="3 4">
    <name type="scientific">Spiribacter salinus</name>
    <dbReference type="NCBI Taxonomy" id="1335746"/>
    <lineage>
        <taxon>Bacteria</taxon>
        <taxon>Pseudomonadati</taxon>
        <taxon>Pseudomonadota</taxon>
        <taxon>Gammaproteobacteria</taxon>
        <taxon>Chromatiales</taxon>
        <taxon>Ectothiorhodospiraceae</taxon>
        <taxon>Spiribacter</taxon>
    </lineage>
</organism>
<evidence type="ECO:0000256" key="2">
    <source>
        <dbReference type="SAM" id="SignalP"/>
    </source>
</evidence>
<name>A0A540VVM7_9GAMM</name>
<accession>A0A540VVM7</accession>